<comment type="cofactor">
    <cofactor evidence="1">
        <name>Ca(2+)</name>
        <dbReference type="ChEBI" id="CHEBI:29108"/>
    </cofactor>
</comment>
<comment type="pathway">
    <text evidence="2">Protein modification; protein glycosylation.</text>
</comment>
<dbReference type="InterPro" id="IPR036026">
    <property type="entry name" value="Seven-hairpin_glycosidases"/>
</dbReference>
<sequence>MLYLMLLMALSISCWSNLDEDDDYGPIVAETIREKQLFVRKMTMEAFHSYHRYAWGANSLSSVSGKAEKLPFGRTTGLTIVASLSTLWVMNMDDEYRLAREWIEHDFQFDNIDPSLITGLNIIPSYMGGLLSAYALTNDSLYLQKSFSIEKQLRSVLYQSSKSSSSQSSTPSLYNLNSTYIRYLADLARNQPEYVYLTRMGNIPHQMNITRFIGLIDQMNPLEDSFTELLKLDFYYTLIRLYLQSGDRDHWLLYTYQQLIEHIEQHRKSDSLFFAKLYDEKLKRQREVMYDAASYVGGMLALGSDAIKRLERFNKQNVMKLKKHSDRHMWMAQQLTEKIHQAASSTKTGLIPSAFFTDEDGLGGSPWWGKSNQLIPSLAESYFILWRLTKDQRYRIYAWEMVKAIYRHCRTNLNAYSGIYDVNQVPSIHGDYMKPQFISGTLKYLYLIFEDDEQILPLSQWFFNQHGHPLPICGRNPNYSNCL</sequence>
<keyword evidence="5" id="KW-1015">Disulfide bond</keyword>
<organism evidence="8 9">
    <name type="scientific">Blomia tropicalis</name>
    <name type="common">Mite</name>
    <dbReference type="NCBI Taxonomy" id="40697"/>
    <lineage>
        <taxon>Eukaryota</taxon>
        <taxon>Metazoa</taxon>
        <taxon>Ecdysozoa</taxon>
        <taxon>Arthropoda</taxon>
        <taxon>Chelicerata</taxon>
        <taxon>Arachnida</taxon>
        <taxon>Acari</taxon>
        <taxon>Acariformes</taxon>
        <taxon>Sarcoptiformes</taxon>
        <taxon>Astigmata</taxon>
        <taxon>Glycyphagoidea</taxon>
        <taxon>Echimyopodidae</taxon>
        <taxon>Blomia</taxon>
    </lineage>
</organism>
<name>A0A9Q0RTE1_BLOTA</name>
<dbReference type="GO" id="GO:0005975">
    <property type="term" value="P:carbohydrate metabolic process"/>
    <property type="evidence" value="ECO:0007669"/>
    <property type="project" value="InterPro"/>
</dbReference>
<evidence type="ECO:0000256" key="3">
    <source>
        <dbReference type="ARBA" id="ARBA00007658"/>
    </source>
</evidence>
<protein>
    <recommendedName>
        <fullName evidence="6">alpha-1,2-Mannosidase</fullName>
        <ecNumber evidence="6">3.2.1.-</ecNumber>
    </recommendedName>
</protein>
<evidence type="ECO:0000256" key="1">
    <source>
        <dbReference type="ARBA" id="ARBA00001913"/>
    </source>
</evidence>
<dbReference type="Gene3D" id="1.50.10.10">
    <property type="match status" value="1"/>
</dbReference>
<keyword evidence="6" id="KW-0326">Glycosidase</keyword>
<gene>
    <name evidence="8" type="ORF">RDWZM_003826</name>
</gene>
<keyword evidence="7" id="KW-0732">Signal</keyword>
<dbReference type="GO" id="GO:0004571">
    <property type="term" value="F:mannosyl-oligosaccharide 1,2-alpha-mannosidase activity"/>
    <property type="evidence" value="ECO:0007669"/>
    <property type="project" value="InterPro"/>
</dbReference>
<dbReference type="EMBL" id="JAPWDV010000001">
    <property type="protein sequence ID" value="KAJ6225281.1"/>
    <property type="molecule type" value="Genomic_DNA"/>
</dbReference>
<dbReference type="InterPro" id="IPR050749">
    <property type="entry name" value="Glycosyl_Hydrolase_47"/>
</dbReference>
<evidence type="ECO:0000256" key="4">
    <source>
        <dbReference type="ARBA" id="ARBA00022801"/>
    </source>
</evidence>
<evidence type="ECO:0000313" key="8">
    <source>
        <dbReference type="EMBL" id="KAJ6225281.1"/>
    </source>
</evidence>
<feature type="chain" id="PRO_5040312401" description="alpha-1,2-Mannosidase" evidence="7">
    <location>
        <begin position="17"/>
        <end position="483"/>
    </location>
</feature>
<comment type="caution">
    <text evidence="8">The sequence shown here is derived from an EMBL/GenBank/DDBJ whole genome shotgun (WGS) entry which is preliminary data.</text>
</comment>
<dbReference type="Proteomes" id="UP001142055">
    <property type="component" value="Chromosome 1"/>
</dbReference>
<proteinExistence type="inferred from homology"/>
<reference evidence="8" key="1">
    <citation type="submission" date="2022-12" db="EMBL/GenBank/DDBJ databases">
        <title>Genome assemblies of Blomia tropicalis.</title>
        <authorList>
            <person name="Cui Y."/>
        </authorList>
    </citation>
    <scope>NUCLEOTIDE SEQUENCE</scope>
    <source>
        <tissue evidence="8">Adult mites</tissue>
    </source>
</reference>
<evidence type="ECO:0000256" key="7">
    <source>
        <dbReference type="SAM" id="SignalP"/>
    </source>
</evidence>
<dbReference type="GO" id="GO:0000139">
    <property type="term" value="C:Golgi membrane"/>
    <property type="evidence" value="ECO:0007669"/>
    <property type="project" value="TreeGrafter"/>
</dbReference>
<dbReference type="InterPro" id="IPR012341">
    <property type="entry name" value="6hp_glycosidase-like_sf"/>
</dbReference>
<evidence type="ECO:0000313" key="9">
    <source>
        <dbReference type="Proteomes" id="UP001142055"/>
    </source>
</evidence>
<keyword evidence="4 6" id="KW-0378">Hydrolase</keyword>
<evidence type="ECO:0000256" key="2">
    <source>
        <dbReference type="ARBA" id="ARBA00004922"/>
    </source>
</evidence>
<dbReference type="PRINTS" id="PR00747">
    <property type="entry name" value="GLYHDRLASE47"/>
</dbReference>
<dbReference type="OMA" id="VIFPRTI"/>
<dbReference type="InterPro" id="IPR001382">
    <property type="entry name" value="Glyco_hydro_47"/>
</dbReference>
<keyword evidence="9" id="KW-1185">Reference proteome</keyword>
<dbReference type="GO" id="GO:0005509">
    <property type="term" value="F:calcium ion binding"/>
    <property type="evidence" value="ECO:0007669"/>
    <property type="project" value="InterPro"/>
</dbReference>
<evidence type="ECO:0000256" key="6">
    <source>
        <dbReference type="RuleBase" id="RU361193"/>
    </source>
</evidence>
<dbReference type="Pfam" id="PF01532">
    <property type="entry name" value="Glyco_hydro_47"/>
    <property type="match status" value="2"/>
</dbReference>
<feature type="signal peptide" evidence="7">
    <location>
        <begin position="1"/>
        <end position="16"/>
    </location>
</feature>
<dbReference type="PANTHER" id="PTHR11742:SF6">
    <property type="entry name" value="MANNOSYL-OLIGOSACCHARIDE ALPHA-1,2-MANNOSIDASE IA-RELATED"/>
    <property type="match status" value="1"/>
</dbReference>
<dbReference type="PANTHER" id="PTHR11742">
    <property type="entry name" value="MANNOSYL-OLIGOSACCHARIDE ALPHA-1,2-MANNOSIDASE-RELATED"/>
    <property type="match status" value="1"/>
</dbReference>
<dbReference type="EC" id="3.2.1.-" evidence="6"/>
<accession>A0A9Q0RTE1</accession>
<evidence type="ECO:0000256" key="5">
    <source>
        <dbReference type="ARBA" id="ARBA00023157"/>
    </source>
</evidence>
<dbReference type="SUPFAM" id="SSF48225">
    <property type="entry name" value="Seven-hairpin glycosidases"/>
    <property type="match status" value="1"/>
</dbReference>
<dbReference type="GO" id="GO:0005783">
    <property type="term" value="C:endoplasmic reticulum"/>
    <property type="evidence" value="ECO:0007669"/>
    <property type="project" value="TreeGrafter"/>
</dbReference>
<comment type="similarity">
    <text evidence="3 6">Belongs to the glycosyl hydrolase 47 family.</text>
</comment>
<dbReference type="AlphaFoldDB" id="A0A9Q0RTE1"/>